<sequence length="388" mass="40728">MKPNPRRPLLQALTILAGAIIIAGCSEPVAQGGPAPMPEVSVVTLAAAPVSLTTELPGRISAFMVSEVRPQVGGIVKKRLFTEGSDVKAGETLYEIDPATYQASHDSAKAALAKAEANLKVARLTAARYKELVKIDAVSKQDNDGAVAELLQAQADVASARAALDMAAINLGYTRVTAPISGRIGQSSITPGALVSASQSDALAKIQQLDPLYVDVTQSSVELLRLRRALDSGSLSSSEEARANVRLILEDGTPYQHAGELQFSDVTVDPGTGMVRLRAVFPNPDHQLLPGMYVRAVLEEGMRAQAVLVPQQGVTRDSKGNATALLVDAEGKVQARVLTATRTIGDKWLVDAGIEPGERVIVEGVQKVRPGISVKAVELTAAVQPTAG</sequence>
<name>A0A1M5WIC1_9BURK</name>
<evidence type="ECO:0000313" key="8">
    <source>
        <dbReference type="EMBL" id="SHH87232.1"/>
    </source>
</evidence>
<reference evidence="8 9" key="1">
    <citation type="submission" date="2016-11" db="EMBL/GenBank/DDBJ databases">
        <authorList>
            <person name="Jaros S."/>
            <person name="Januszkiewicz K."/>
            <person name="Wedrychowicz H."/>
        </authorList>
    </citation>
    <scope>NUCLEOTIDE SEQUENCE [LARGE SCALE GENOMIC DNA]</scope>
    <source>
        <strain evidence="8 9">CGMCC 1.10190</strain>
    </source>
</reference>
<evidence type="ECO:0000256" key="1">
    <source>
        <dbReference type="ARBA" id="ARBA00004196"/>
    </source>
</evidence>
<dbReference type="NCBIfam" id="TIGR01730">
    <property type="entry name" value="RND_mfp"/>
    <property type="match status" value="1"/>
</dbReference>
<dbReference type="Gene3D" id="2.40.50.100">
    <property type="match status" value="1"/>
</dbReference>
<organism evidence="8 9">
    <name type="scientific">Pollutimonas bauzanensis</name>
    <dbReference type="NCBI Taxonomy" id="658167"/>
    <lineage>
        <taxon>Bacteria</taxon>
        <taxon>Pseudomonadati</taxon>
        <taxon>Pseudomonadota</taxon>
        <taxon>Betaproteobacteria</taxon>
        <taxon>Burkholderiales</taxon>
        <taxon>Alcaligenaceae</taxon>
        <taxon>Pollutimonas</taxon>
    </lineage>
</organism>
<dbReference type="EMBL" id="FQXE01000005">
    <property type="protein sequence ID" value="SHH87232.1"/>
    <property type="molecule type" value="Genomic_DNA"/>
</dbReference>
<evidence type="ECO:0000313" key="9">
    <source>
        <dbReference type="Proteomes" id="UP000184226"/>
    </source>
</evidence>
<dbReference type="PANTHER" id="PTHR30158">
    <property type="entry name" value="ACRA/E-RELATED COMPONENT OF DRUG EFFLUX TRANSPORTER"/>
    <property type="match status" value="1"/>
</dbReference>
<gene>
    <name evidence="8" type="ORF">SAMN04488135_105264</name>
</gene>
<dbReference type="Gene3D" id="1.10.287.470">
    <property type="entry name" value="Helix hairpin bin"/>
    <property type="match status" value="1"/>
</dbReference>
<evidence type="ECO:0000259" key="6">
    <source>
        <dbReference type="Pfam" id="PF25944"/>
    </source>
</evidence>
<dbReference type="Pfam" id="PF25876">
    <property type="entry name" value="HH_MFP_RND"/>
    <property type="match status" value="1"/>
</dbReference>
<dbReference type="InterPro" id="IPR006143">
    <property type="entry name" value="RND_pump_MFP"/>
</dbReference>
<dbReference type="STRING" id="658167.SAMN04488135_105264"/>
<dbReference type="Pfam" id="PF25917">
    <property type="entry name" value="BSH_RND"/>
    <property type="match status" value="1"/>
</dbReference>
<dbReference type="Gene3D" id="2.40.30.170">
    <property type="match status" value="1"/>
</dbReference>
<comment type="similarity">
    <text evidence="2">Belongs to the membrane fusion protein (MFP) (TC 8.A.1) family.</text>
</comment>
<feature type="domain" description="Multidrug resistance protein MdtA-like alpha-helical hairpin" evidence="4">
    <location>
        <begin position="106"/>
        <end position="174"/>
    </location>
</feature>
<keyword evidence="3" id="KW-0175">Coiled coil</keyword>
<evidence type="ECO:0000259" key="4">
    <source>
        <dbReference type="Pfam" id="PF25876"/>
    </source>
</evidence>
<feature type="domain" description="Multidrug resistance protein MdtA-like beta-barrel" evidence="6">
    <location>
        <begin position="211"/>
        <end position="301"/>
    </location>
</feature>
<dbReference type="Pfam" id="PF25944">
    <property type="entry name" value="Beta-barrel_RND"/>
    <property type="match status" value="1"/>
</dbReference>
<dbReference type="Gene3D" id="2.40.420.20">
    <property type="match status" value="1"/>
</dbReference>
<evidence type="ECO:0000256" key="3">
    <source>
        <dbReference type="SAM" id="Coils"/>
    </source>
</evidence>
<protein>
    <submittedName>
        <fullName evidence="8">Membrane fusion protein, multidrug efflux system</fullName>
    </submittedName>
</protein>
<dbReference type="InterPro" id="IPR058627">
    <property type="entry name" value="MdtA-like_C"/>
</dbReference>
<dbReference type="AlphaFoldDB" id="A0A1M5WIC1"/>
<keyword evidence="9" id="KW-1185">Reference proteome</keyword>
<dbReference type="OrthoDB" id="9783047at2"/>
<feature type="domain" description="Multidrug resistance protein MdtA-like barrel-sandwich hybrid" evidence="5">
    <location>
        <begin position="66"/>
        <end position="206"/>
    </location>
</feature>
<dbReference type="InterPro" id="IPR058625">
    <property type="entry name" value="MdtA-like_BSH"/>
</dbReference>
<dbReference type="InterPro" id="IPR058626">
    <property type="entry name" value="MdtA-like_b-barrel"/>
</dbReference>
<dbReference type="SUPFAM" id="SSF111369">
    <property type="entry name" value="HlyD-like secretion proteins"/>
    <property type="match status" value="1"/>
</dbReference>
<feature type="coiled-coil region" evidence="3">
    <location>
        <begin position="105"/>
        <end position="132"/>
    </location>
</feature>
<dbReference type="FunFam" id="2.40.420.20:FF:000001">
    <property type="entry name" value="Efflux RND transporter periplasmic adaptor subunit"/>
    <property type="match status" value="1"/>
</dbReference>
<dbReference type="PROSITE" id="PS51318">
    <property type="entry name" value="TAT"/>
    <property type="match status" value="1"/>
</dbReference>
<dbReference type="Proteomes" id="UP000184226">
    <property type="component" value="Unassembled WGS sequence"/>
</dbReference>
<dbReference type="Pfam" id="PF25967">
    <property type="entry name" value="RND-MFP_C"/>
    <property type="match status" value="1"/>
</dbReference>
<dbReference type="InterPro" id="IPR006311">
    <property type="entry name" value="TAT_signal"/>
</dbReference>
<dbReference type="GO" id="GO:0022857">
    <property type="term" value="F:transmembrane transporter activity"/>
    <property type="evidence" value="ECO:0007669"/>
    <property type="project" value="InterPro"/>
</dbReference>
<dbReference type="InterPro" id="IPR058624">
    <property type="entry name" value="MdtA-like_HH"/>
</dbReference>
<dbReference type="RefSeq" id="WP_073103354.1">
    <property type="nucleotide sequence ID" value="NZ_FQXE01000005.1"/>
</dbReference>
<accession>A0A1M5WIC1</accession>
<comment type="subcellular location">
    <subcellularLocation>
        <location evidence="1">Cell envelope</location>
    </subcellularLocation>
</comment>
<proteinExistence type="inferred from homology"/>
<dbReference type="PANTHER" id="PTHR30158:SF3">
    <property type="entry name" value="MULTIDRUG EFFLUX PUMP SUBUNIT ACRA-RELATED"/>
    <property type="match status" value="1"/>
</dbReference>
<evidence type="ECO:0000259" key="7">
    <source>
        <dbReference type="Pfam" id="PF25967"/>
    </source>
</evidence>
<dbReference type="PROSITE" id="PS51257">
    <property type="entry name" value="PROKAR_LIPOPROTEIN"/>
    <property type="match status" value="1"/>
</dbReference>
<dbReference type="GO" id="GO:0005886">
    <property type="term" value="C:plasma membrane"/>
    <property type="evidence" value="ECO:0007669"/>
    <property type="project" value="UniProtKB-SubCell"/>
</dbReference>
<evidence type="ECO:0000259" key="5">
    <source>
        <dbReference type="Pfam" id="PF25917"/>
    </source>
</evidence>
<evidence type="ECO:0000256" key="2">
    <source>
        <dbReference type="ARBA" id="ARBA00009477"/>
    </source>
</evidence>
<dbReference type="GO" id="GO:0046677">
    <property type="term" value="P:response to antibiotic"/>
    <property type="evidence" value="ECO:0007669"/>
    <property type="project" value="TreeGrafter"/>
</dbReference>
<feature type="domain" description="Multidrug resistance protein MdtA-like C-terminal permuted SH3" evidence="7">
    <location>
        <begin position="305"/>
        <end position="367"/>
    </location>
</feature>